<dbReference type="InterPro" id="IPR018795">
    <property type="entry name" value="K2013-like"/>
</dbReference>
<accession>A0A8J1U0J0</accession>
<dbReference type="PANTHER" id="PTHR31386:SF2">
    <property type="entry name" value="SIMILAR TO RIKEN CDNA 2510039O18"/>
    <property type="match status" value="1"/>
</dbReference>
<evidence type="ECO:0000256" key="2">
    <source>
        <dbReference type="ARBA" id="ARBA00022692"/>
    </source>
</evidence>
<evidence type="ECO:0000256" key="5">
    <source>
        <dbReference type="ARBA" id="ARBA00023136"/>
    </source>
</evidence>
<comment type="subcellular location">
    <subcellularLocation>
        <location evidence="1">Membrane</location>
        <topology evidence="1">Single-pass type I membrane protein</topology>
    </subcellularLocation>
</comment>
<evidence type="ECO:0000313" key="7">
    <source>
        <dbReference type="EMBL" id="CAH1786242.1"/>
    </source>
</evidence>
<comment type="caution">
    <text evidence="7">The sequence shown here is derived from an EMBL/GenBank/DDBJ whole genome shotgun (WGS) entry which is preliminary data.</text>
</comment>
<keyword evidence="8" id="KW-1185">Reference proteome</keyword>
<gene>
    <name evidence="7" type="ORF">OFUS_LOCUS12172</name>
</gene>
<dbReference type="Pfam" id="PF10222">
    <property type="entry name" value="DUF2152"/>
    <property type="match status" value="1"/>
</dbReference>
<organism evidence="7 8">
    <name type="scientific">Owenia fusiformis</name>
    <name type="common">Polychaete worm</name>
    <dbReference type="NCBI Taxonomy" id="6347"/>
    <lineage>
        <taxon>Eukaryota</taxon>
        <taxon>Metazoa</taxon>
        <taxon>Spiralia</taxon>
        <taxon>Lophotrochozoa</taxon>
        <taxon>Annelida</taxon>
        <taxon>Polychaeta</taxon>
        <taxon>Sedentaria</taxon>
        <taxon>Canalipalpata</taxon>
        <taxon>Sabellida</taxon>
        <taxon>Oweniida</taxon>
        <taxon>Oweniidae</taxon>
        <taxon>Owenia</taxon>
    </lineage>
</organism>
<evidence type="ECO:0000256" key="1">
    <source>
        <dbReference type="ARBA" id="ARBA00004479"/>
    </source>
</evidence>
<sequence>GQGHFVMLKRFLNVIAVIIRFVLFRLLLLAQICRRTPEQMFLQPAVQSSWTFVTRNRRVVIGILVVLALLLYLWPSLPGFSRKSTYDKSNQLVTCVEEKLEAFQDQVGQFDASIQHIPASEQEAAYIPFVGNGYIGVTYKGEHGLTLKYGRALSVFLPYYPMVLSQMEGHDSRAATISEYKNGVIYTIDCFQKTTLCMTSGSQIYAHRSRPSILVQDIRIYNPSDNAMTLDLLQVGTSDWKDSSTQTFKTSSKLEQDVDCLLTTGTYPVPKSDSLVFVVAIATVKVPDTVEVKSGGTVKYHVVTSVQYSTPISHGEVEEKKKELEESAKNDLSSTLKIDVVMLRNEHTKVWNQLWESGFSISYSLAPGAINGNRINATMYYVMSNLRSLIHEVNVSPVKKLELQKLLFFPDRCYSGHHTLQAPGLWIDTPTQEDTLEVVNRWIITLEKQGCISMLQAGADGALQAMILSFGAFQFTHHHLEFKTDPKDLHRDYLFRRINYGNNTHVNVTVEVGEDNRAMLYAALDKNDKEYYACDAGCLDPPVKLSKQQTYFPVKLTQPMTAVLYITADHEHMQELKVAINVKEVNYAPAHEHHVIAVHKHGHSYGGLPAIFWVSIIVLIIIFHLFLFKLIFNEYCQGQARFTSGRYNL</sequence>
<evidence type="ECO:0000256" key="3">
    <source>
        <dbReference type="ARBA" id="ARBA00022729"/>
    </source>
</evidence>
<dbReference type="OrthoDB" id="10017443at2759"/>
<evidence type="ECO:0000256" key="6">
    <source>
        <dbReference type="ARBA" id="ARBA00023180"/>
    </source>
</evidence>
<feature type="non-terminal residue" evidence="7">
    <location>
        <position position="1"/>
    </location>
</feature>
<keyword evidence="5" id="KW-0472">Membrane</keyword>
<evidence type="ECO:0000256" key="4">
    <source>
        <dbReference type="ARBA" id="ARBA00022989"/>
    </source>
</evidence>
<dbReference type="PANTHER" id="PTHR31386">
    <property type="entry name" value="UNCHARACTERIZED PROTEIN KIAA2013"/>
    <property type="match status" value="1"/>
</dbReference>
<reference evidence="7" key="1">
    <citation type="submission" date="2022-03" db="EMBL/GenBank/DDBJ databases">
        <authorList>
            <person name="Martin C."/>
        </authorList>
    </citation>
    <scope>NUCLEOTIDE SEQUENCE</scope>
</reference>
<dbReference type="EMBL" id="CAIIXF020000006">
    <property type="protein sequence ID" value="CAH1786242.1"/>
    <property type="molecule type" value="Genomic_DNA"/>
</dbReference>
<keyword evidence="4" id="KW-1133">Transmembrane helix</keyword>
<evidence type="ECO:0000313" key="8">
    <source>
        <dbReference type="Proteomes" id="UP000749559"/>
    </source>
</evidence>
<protein>
    <submittedName>
        <fullName evidence="7">Uncharacterized protein</fullName>
    </submittedName>
</protein>
<proteinExistence type="predicted"/>
<keyword evidence="3" id="KW-0732">Signal</keyword>
<keyword evidence="6" id="KW-0325">Glycoprotein</keyword>
<dbReference type="Proteomes" id="UP000749559">
    <property type="component" value="Unassembled WGS sequence"/>
</dbReference>
<keyword evidence="2" id="KW-0812">Transmembrane</keyword>
<dbReference type="GO" id="GO:0016020">
    <property type="term" value="C:membrane"/>
    <property type="evidence" value="ECO:0007669"/>
    <property type="project" value="UniProtKB-SubCell"/>
</dbReference>
<name>A0A8J1U0J0_OWEFU</name>
<dbReference type="AlphaFoldDB" id="A0A8J1U0J0"/>